<dbReference type="GO" id="GO:0005737">
    <property type="term" value="C:cytoplasm"/>
    <property type="evidence" value="ECO:0007669"/>
    <property type="project" value="TreeGrafter"/>
</dbReference>
<dbReference type="GO" id="GO:0050660">
    <property type="term" value="F:flavin adenine dinucleotide binding"/>
    <property type="evidence" value="ECO:0007669"/>
    <property type="project" value="InterPro"/>
</dbReference>
<evidence type="ECO:0000313" key="8">
    <source>
        <dbReference type="EMBL" id="TQN66537.1"/>
    </source>
</evidence>
<accession>A0A5Q4BIK8</accession>
<evidence type="ECO:0000259" key="7">
    <source>
        <dbReference type="Pfam" id="PF02770"/>
    </source>
</evidence>
<proteinExistence type="inferred from homology"/>
<dbReference type="EMBL" id="PUHP01001180">
    <property type="protein sequence ID" value="TQN66537.1"/>
    <property type="molecule type" value="Genomic_DNA"/>
</dbReference>
<evidence type="ECO:0000256" key="5">
    <source>
        <dbReference type="RuleBase" id="RU362125"/>
    </source>
</evidence>
<dbReference type="AlphaFoldDB" id="A0A5Q4BIK8"/>
<dbReference type="Pfam" id="PF02770">
    <property type="entry name" value="Acyl-CoA_dh_M"/>
    <property type="match status" value="1"/>
</dbReference>
<comment type="caution">
    <text evidence="8">The sequence shown here is derived from an EMBL/GenBank/DDBJ whole genome shotgun (WGS) entry which is preliminary data.</text>
</comment>
<dbReference type="Gene3D" id="2.40.110.10">
    <property type="entry name" value="Butyryl-CoA Dehydrogenase, subunit A, domain 2"/>
    <property type="match status" value="1"/>
</dbReference>
<feature type="domain" description="Acyl-CoA dehydrogenase/oxidase C-terminal" evidence="6">
    <location>
        <begin position="154"/>
        <end position="196"/>
    </location>
</feature>
<dbReference type="PANTHER" id="PTHR48083:SF28">
    <property type="entry name" value="ACYL-COA DEHYDROGENASE FAMILY PROTEIN (AFU_ORTHOLOGUE AFUA_6G10880)-RELATED"/>
    <property type="match status" value="1"/>
</dbReference>
<name>A0A5Q4BIK8_9PEZI</name>
<comment type="similarity">
    <text evidence="1 5">Belongs to the acyl-CoA dehydrogenase family.</text>
</comment>
<feature type="domain" description="Acyl-CoA oxidase/dehydrogenase middle" evidence="7">
    <location>
        <begin position="65"/>
        <end position="153"/>
    </location>
</feature>
<keyword evidence="4 5" id="KW-0560">Oxidoreductase</keyword>
<reference evidence="8 9" key="1">
    <citation type="journal article" date="2019" name="Sci. Rep.">
        <title>Colletotrichum shisoi sp. nov., an anthracnose pathogen of Perilla frutescens in Japan: molecular phylogenetic, morphological and genomic evidence.</title>
        <authorList>
            <person name="Gan P."/>
            <person name="Tsushima A."/>
            <person name="Hiroyama R."/>
            <person name="Narusaka M."/>
            <person name="Takano Y."/>
            <person name="Narusaka Y."/>
            <person name="Kawaradani M."/>
            <person name="Damm U."/>
            <person name="Shirasu K."/>
        </authorList>
    </citation>
    <scope>NUCLEOTIDE SEQUENCE [LARGE SCALE GENOMIC DNA]</scope>
    <source>
        <strain evidence="8 9">PG-2018a</strain>
    </source>
</reference>
<organism evidence="8 9">
    <name type="scientific">Colletotrichum shisoi</name>
    <dbReference type="NCBI Taxonomy" id="2078593"/>
    <lineage>
        <taxon>Eukaryota</taxon>
        <taxon>Fungi</taxon>
        <taxon>Dikarya</taxon>
        <taxon>Ascomycota</taxon>
        <taxon>Pezizomycotina</taxon>
        <taxon>Sordariomycetes</taxon>
        <taxon>Hypocreomycetidae</taxon>
        <taxon>Glomerellales</taxon>
        <taxon>Glomerellaceae</taxon>
        <taxon>Colletotrichum</taxon>
        <taxon>Colletotrichum destructivum species complex</taxon>
    </lineage>
</organism>
<gene>
    <name evidence="8" type="primary">AFT10-1</name>
    <name evidence="8" type="ORF">CSHISOI_08718</name>
</gene>
<dbReference type="OrthoDB" id="10254877at2759"/>
<dbReference type="Gene3D" id="1.20.140.10">
    <property type="entry name" value="Butyryl-CoA Dehydrogenase, subunit A, domain 3"/>
    <property type="match status" value="2"/>
</dbReference>
<dbReference type="InterPro" id="IPR006091">
    <property type="entry name" value="Acyl-CoA_Oxase/DH_mid-dom"/>
</dbReference>
<evidence type="ECO:0000256" key="3">
    <source>
        <dbReference type="ARBA" id="ARBA00022827"/>
    </source>
</evidence>
<dbReference type="Pfam" id="PF00441">
    <property type="entry name" value="Acyl-CoA_dh_1"/>
    <property type="match status" value="1"/>
</dbReference>
<evidence type="ECO:0000256" key="2">
    <source>
        <dbReference type="ARBA" id="ARBA00022630"/>
    </source>
</evidence>
<evidence type="ECO:0000259" key="6">
    <source>
        <dbReference type="Pfam" id="PF00441"/>
    </source>
</evidence>
<dbReference type="SUPFAM" id="SSF56645">
    <property type="entry name" value="Acyl-CoA dehydrogenase NM domain-like"/>
    <property type="match status" value="1"/>
</dbReference>
<keyword evidence="9" id="KW-1185">Reference proteome</keyword>
<protein>
    <submittedName>
        <fullName evidence="8">Acyl-CoA dehydrogenase AFT10-1</fullName>
    </submittedName>
</protein>
<dbReference type="InterPro" id="IPR009100">
    <property type="entry name" value="AcylCoA_DH/oxidase_NM_dom_sf"/>
</dbReference>
<dbReference type="SUPFAM" id="SSF47203">
    <property type="entry name" value="Acyl-CoA dehydrogenase C-terminal domain-like"/>
    <property type="match status" value="1"/>
</dbReference>
<comment type="cofactor">
    <cofactor evidence="5">
        <name>FAD</name>
        <dbReference type="ChEBI" id="CHEBI:57692"/>
    </cofactor>
</comment>
<dbReference type="GO" id="GO:0033539">
    <property type="term" value="P:fatty acid beta-oxidation using acyl-CoA dehydrogenase"/>
    <property type="evidence" value="ECO:0007669"/>
    <property type="project" value="TreeGrafter"/>
</dbReference>
<dbReference type="InterPro" id="IPR009075">
    <property type="entry name" value="AcylCo_DH/oxidase_C"/>
</dbReference>
<evidence type="ECO:0000313" key="9">
    <source>
        <dbReference type="Proteomes" id="UP000326340"/>
    </source>
</evidence>
<evidence type="ECO:0000256" key="1">
    <source>
        <dbReference type="ARBA" id="ARBA00009347"/>
    </source>
</evidence>
<dbReference type="Proteomes" id="UP000326340">
    <property type="component" value="Unassembled WGS sequence"/>
</dbReference>
<dbReference type="PANTHER" id="PTHR48083">
    <property type="entry name" value="MEDIUM-CHAIN SPECIFIC ACYL-COA DEHYDROGENASE, MITOCHONDRIAL-RELATED"/>
    <property type="match status" value="1"/>
</dbReference>
<dbReference type="GO" id="GO:0003995">
    <property type="term" value="F:acyl-CoA dehydrogenase activity"/>
    <property type="evidence" value="ECO:0007669"/>
    <property type="project" value="TreeGrafter"/>
</dbReference>
<dbReference type="InterPro" id="IPR036250">
    <property type="entry name" value="AcylCo_DH-like_C"/>
</dbReference>
<keyword evidence="3 5" id="KW-0274">FAD</keyword>
<keyword evidence="2 5" id="KW-0285">Flavoprotein</keyword>
<dbReference type="InterPro" id="IPR050741">
    <property type="entry name" value="Acyl-CoA_dehydrogenase"/>
</dbReference>
<sequence>MCNLASPYYKESHRRVRDHVRRYVDEHIAPSIQEWEENGHAPDEARLRYARAGLAFPELPGEYRGGGSDLANLRTTAVKTEEGRYFVVNCHKKWITGALRATHMTNAVRTGEQGTGGIFVLVIPLHLPGISRRKMNNTGCNAGDSTWVTLENVRARICLEDAWAYAMDRQTFGKPLMAHQSIRHKLVAMARYVEIALAKVYGGRLLELANREAQQVFGGAAYQRGGVGARVEQIGRDLRVNIVGGGSEEIISDLAVRQEIWRGRGQGRQTVMGCKNGSALGWL</sequence>
<evidence type="ECO:0000256" key="4">
    <source>
        <dbReference type="ARBA" id="ARBA00023002"/>
    </source>
</evidence>
<dbReference type="InterPro" id="IPR046373">
    <property type="entry name" value="Acyl-CoA_Oxase/DH_mid-dom_sf"/>
</dbReference>